<evidence type="ECO:0008006" key="3">
    <source>
        <dbReference type="Google" id="ProtNLM"/>
    </source>
</evidence>
<evidence type="ECO:0000313" key="2">
    <source>
        <dbReference type="Proteomes" id="UP000186817"/>
    </source>
</evidence>
<gene>
    <name evidence="1" type="ORF">AK812_SmicGene19180</name>
</gene>
<sequence length="545" mass="61151">MDKALEKKCKDFQDRISEVRNGGAGDMDDTAATVSTPADVLPSCKMPQSMSSMQKGHRRRRRKQELLVPQQELLCEPTLTTSTVASYDSLQRPQQYLQVVTPVSTALQGEMQQLSAKASTPQLSARTRVIYDQSTLPRPHEVQTVLATPPRQLRSPAAVYATPLLPGQATPPPPHRGRLPETAPVYARREISAFSSATPPHPYVRTASAREPSNALAPLTPLTPSGEVVRSDAFPLGLASGYVDTGGTADFTAGSLCLTSEGREVSRLLNGYCPALKCEVCDLRSYEPCNAMPLLAAVVVQAAVLERELRSLRTAFSAWRDAVECTKKRPLLALRAAAVEDVRRRGILDAWRDCCRIRQLQKRQSLPLSRHAFVALAAYRQKQQRKEQQRRLAVKCRRRILLRQAWSCFLSGAARAQQRHRQCLALGRSHVDALSRRCLAAWLAFARPGCYNQACQHRPRWLQRQVLRHLRSYADLRRSKRSEAATAVEQLRKQAARRALRRVLGRFREIQRRRAEQMHLASRCRPLAAALAANARRRALRRLPQ</sequence>
<accession>A0A1Q9DTC4</accession>
<proteinExistence type="predicted"/>
<dbReference type="OrthoDB" id="10267789at2759"/>
<dbReference type="AlphaFoldDB" id="A0A1Q9DTC4"/>
<protein>
    <recommendedName>
        <fullName evidence="3">Sfi1 spindle body domain-containing protein</fullName>
    </recommendedName>
</protein>
<name>A0A1Q9DTC4_SYMMI</name>
<dbReference type="Proteomes" id="UP000186817">
    <property type="component" value="Unassembled WGS sequence"/>
</dbReference>
<dbReference type="EMBL" id="LSRX01000399">
    <property type="protein sequence ID" value="OLP98378.1"/>
    <property type="molecule type" value="Genomic_DNA"/>
</dbReference>
<reference evidence="1 2" key="1">
    <citation type="submission" date="2016-02" db="EMBL/GenBank/DDBJ databases">
        <title>Genome analysis of coral dinoflagellate symbionts highlights evolutionary adaptations to a symbiotic lifestyle.</title>
        <authorList>
            <person name="Aranda M."/>
            <person name="Li Y."/>
            <person name="Liew Y.J."/>
            <person name="Baumgarten S."/>
            <person name="Simakov O."/>
            <person name="Wilson M."/>
            <person name="Piel J."/>
            <person name="Ashoor H."/>
            <person name="Bougouffa S."/>
            <person name="Bajic V.B."/>
            <person name="Ryu T."/>
            <person name="Ravasi T."/>
            <person name="Bayer T."/>
            <person name="Micklem G."/>
            <person name="Kim H."/>
            <person name="Bhak J."/>
            <person name="Lajeunesse T.C."/>
            <person name="Voolstra C.R."/>
        </authorList>
    </citation>
    <scope>NUCLEOTIDE SEQUENCE [LARGE SCALE GENOMIC DNA]</scope>
    <source>
        <strain evidence="1 2">CCMP2467</strain>
    </source>
</reference>
<comment type="caution">
    <text evidence="1">The sequence shown here is derived from an EMBL/GenBank/DDBJ whole genome shotgun (WGS) entry which is preliminary data.</text>
</comment>
<organism evidence="1 2">
    <name type="scientific">Symbiodinium microadriaticum</name>
    <name type="common">Dinoflagellate</name>
    <name type="synonym">Zooxanthella microadriatica</name>
    <dbReference type="NCBI Taxonomy" id="2951"/>
    <lineage>
        <taxon>Eukaryota</taxon>
        <taxon>Sar</taxon>
        <taxon>Alveolata</taxon>
        <taxon>Dinophyceae</taxon>
        <taxon>Suessiales</taxon>
        <taxon>Symbiodiniaceae</taxon>
        <taxon>Symbiodinium</taxon>
    </lineage>
</organism>
<evidence type="ECO:0000313" key="1">
    <source>
        <dbReference type="EMBL" id="OLP98378.1"/>
    </source>
</evidence>
<keyword evidence="2" id="KW-1185">Reference proteome</keyword>